<proteinExistence type="predicted"/>
<evidence type="ECO:0000256" key="1">
    <source>
        <dbReference type="ARBA" id="ARBA00022801"/>
    </source>
</evidence>
<keyword evidence="3" id="KW-1185">Reference proteome</keyword>
<dbReference type="SUPFAM" id="SSF53254">
    <property type="entry name" value="Phosphoglycerate mutase-like"/>
    <property type="match status" value="1"/>
</dbReference>
<keyword evidence="1" id="KW-0378">Hydrolase</keyword>
<dbReference type="GO" id="GO:0005829">
    <property type="term" value="C:cytosol"/>
    <property type="evidence" value="ECO:0007669"/>
    <property type="project" value="TreeGrafter"/>
</dbReference>
<dbReference type="OrthoDB" id="354304at2759"/>
<dbReference type="GO" id="GO:0043456">
    <property type="term" value="P:regulation of pentose-phosphate shunt"/>
    <property type="evidence" value="ECO:0007669"/>
    <property type="project" value="TreeGrafter"/>
</dbReference>
<evidence type="ECO:0000313" key="2">
    <source>
        <dbReference type="EMBL" id="KNC77228.1"/>
    </source>
</evidence>
<dbReference type="PANTHER" id="PTHR46517:SF1">
    <property type="entry name" value="FRUCTOSE-2,6-BISPHOSPHATASE TIGAR"/>
    <property type="match status" value="1"/>
</dbReference>
<gene>
    <name evidence="2" type="ORF">SARC_10305</name>
</gene>
<dbReference type="InterPro" id="IPR029033">
    <property type="entry name" value="His_PPase_superfam"/>
</dbReference>
<name>A0A0L0FMH1_9EUKA</name>
<dbReference type="PANTHER" id="PTHR46517">
    <property type="entry name" value="FRUCTOSE-2,6-BISPHOSPHATASE TIGAR"/>
    <property type="match status" value="1"/>
</dbReference>
<dbReference type="eggNOG" id="KOG0235">
    <property type="taxonomic scope" value="Eukaryota"/>
</dbReference>
<protein>
    <recommendedName>
        <fullName evidence="4">Phosphoglycerate mutase</fullName>
    </recommendedName>
</protein>
<organism evidence="2 3">
    <name type="scientific">Sphaeroforma arctica JP610</name>
    <dbReference type="NCBI Taxonomy" id="667725"/>
    <lineage>
        <taxon>Eukaryota</taxon>
        <taxon>Ichthyosporea</taxon>
        <taxon>Ichthyophonida</taxon>
        <taxon>Sphaeroforma</taxon>
    </lineage>
</organism>
<evidence type="ECO:0008006" key="4">
    <source>
        <dbReference type="Google" id="ProtNLM"/>
    </source>
</evidence>
<dbReference type="InterPro" id="IPR013078">
    <property type="entry name" value="His_Pase_superF_clade-1"/>
</dbReference>
<dbReference type="RefSeq" id="XP_014151130.1">
    <property type="nucleotide sequence ID" value="XM_014295655.1"/>
</dbReference>
<dbReference type="AlphaFoldDB" id="A0A0L0FMH1"/>
<dbReference type="GO" id="GO:0045820">
    <property type="term" value="P:negative regulation of glycolytic process"/>
    <property type="evidence" value="ECO:0007669"/>
    <property type="project" value="TreeGrafter"/>
</dbReference>
<dbReference type="CDD" id="cd07067">
    <property type="entry name" value="HP_PGM_like"/>
    <property type="match status" value="1"/>
</dbReference>
<accession>A0A0L0FMH1</accession>
<dbReference type="Proteomes" id="UP000054560">
    <property type="component" value="Unassembled WGS sequence"/>
</dbReference>
<dbReference type="EMBL" id="KQ242798">
    <property type="protein sequence ID" value="KNC77228.1"/>
    <property type="molecule type" value="Genomic_DNA"/>
</dbReference>
<evidence type="ECO:0000313" key="3">
    <source>
        <dbReference type="Proteomes" id="UP000054560"/>
    </source>
</evidence>
<dbReference type="GeneID" id="25910809"/>
<dbReference type="GO" id="GO:0004331">
    <property type="term" value="F:fructose-2,6-bisphosphate 2-phosphatase activity"/>
    <property type="evidence" value="ECO:0007669"/>
    <property type="project" value="TreeGrafter"/>
</dbReference>
<reference evidence="2 3" key="1">
    <citation type="submission" date="2011-02" db="EMBL/GenBank/DDBJ databases">
        <title>The Genome Sequence of Sphaeroforma arctica JP610.</title>
        <authorList>
            <consortium name="The Broad Institute Genome Sequencing Platform"/>
            <person name="Russ C."/>
            <person name="Cuomo C."/>
            <person name="Young S.K."/>
            <person name="Zeng Q."/>
            <person name="Gargeya S."/>
            <person name="Alvarado L."/>
            <person name="Berlin A."/>
            <person name="Chapman S.B."/>
            <person name="Chen Z."/>
            <person name="Freedman E."/>
            <person name="Gellesch M."/>
            <person name="Goldberg J."/>
            <person name="Griggs A."/>
            <person name="Gujja S."/>
            <person name="Heilman E."/>
            <person name="Heiman D."/>
            <person name="Howarth C."/>
            <person name="Mehta T."/>
            <person name="Neiman D."/>
            <person name="Pearson M."/>
            <person name="Roberts A."/>
            <person name="Saif S."/>
            <person name="Shea T."/>
            <person name="Shenoy N."/>
            <person name="Sisk P."/>
            <person name="Stolte C."/>
            <person name="Sykes S."/>
            <person name="White J."/>
            <person name="Yandava C."/>
            <person name="Burger G."/>
            <person name="Gray M.W."/>
            <person name="Holland P.W.H."/>
            <person name="King N."/>
            <person name="Lang F.B.F."/>
            <person name="Roger A.J."/>
            <person name="Ruiz-Trillo I."/>
            <person name="Haas B."/>
            <person name="Nusbaum C."/>
            <person name="Birren B."/>
        </authorList>
    </citation>
    <scope>NUCLEOTIDE SEQUENCE [LARGE SCALE GENOMIC DNA]</scope>
    <source>
        <strain evidence="2 3">JP610</strain>
    </source>
</reference>
<dbReference type="InterPro" id="IPR051695">
    <property type="entry name" value="Phosphoglycerate_Mutase"/>
</dbReference>
<dbReference type="Gene3D" id="3.40.50.1240">
    <property type="entry name" value="Phosphoglycerate mutase-like"/>
    <property type="match status" value="1"/>
</dbReference>
<sequence>MTYSSKSLNGLVIQFTRLYLGHLDLPLTEIGLQQAEIVAKHIVSHRRIKTIFSSDLQRAAQTGAWVHKLIPTAPLVLDSRLREKCMGKFEGKPWGSIQKAAAKENIEYAAYVPKGGETYHEFEERILAGLNAIIERVVDTTDEVIVTAHGGVIFHLFGYYQNKPNSGKGGALIATNTLPENVSLSTLSVHRGSSNEMEIRIVDYNNTKHLDNLDPSLKTTVRGFSGHATDTI</sequence>
<dbReference type="Pfam" id="PF00300">
    <property type="entry name" value="His_Phos_1"/>
    <property type="match status" value="1"/>
</dbReference>
<dbReference type="STRING" id="667725.A0A0L0FMH1"/>